<organism evidence="2">
    <name type="scientific">Anaerotruncus colihominis</name>
    <dbReference type="NCBI Taxonomy" id="169435"/>
    <lineage>
        <taxon>Bacteria</taxon>
        <taxon>Bacillati</taxon>
        <taxon>Bacillota</taxon>
        <taxon>Clostridia</taxon>
        <taxon>Eubacteriales</taxon>
        <taxon>Oscillospiraceae</taxon>
        <taxon>Anaerotruncus</taxon>
    </lineage>
</organism>
<reference evidence="2" key="1">
    <citation type="journal article" date="2018" name="BMC Genomics">
        <title>Whole genome sequencing and function prediction of 133 gut anaerobes isolated from chicken caecum in pure cultures.</title>
        <authorList>
            <person name="Medvecky M."/>
            <person name="Cejkova D."/>
            <person name="Polansky O."/>
            <person name="Karasova D."/>
            <person name="Kubasova T."/>
            <person name="Cizek A."/>
            <person name="Rychlik I."/>
        </authorList>
    </citation>
    <scope>NUCLEOTIDE SEQUENCE</scope>
    <source>
        <strain evidence="2">An175</strain>
    </source>
</reference>
<dbReference type="GO" id="GO:0003968">
    <property type="term" value="F:RNA-directed RNA polymerase activity"/>
    <property type="evidence" value="ECO:0007669"/>
    <property type="project" value="InterPro"/>
</dbReference>
<name>A0A1Y4N3U9_9FIRM</name>
<evidence type="ECO:0000259" key="1">
    <source>
        <dbReference type="Pfam" id="PF05183"/>
    </source>
</evidence>
<evidence type="ECO:0000313" key="2">
    <source>
        <dbReference type="EMBL" id="OUP71656.1"/>
    </source>
</evidence>
<gene>
    <name evidence="2" type="ORF">B5F11_00645</name>
</gene>
<feature type="domain" description="RDRP core" evidence="1">
    <location>
        <begin position="58"/>
        <end position="624"/>
    </location>
</feature>
<dbReference type="InterPro" id="IPR057596">
    <property type="entry name" value="RDRP_core"/>
</dbReference>
<protein>
    <recommendedName>
        <fullName evidence="1">RDRP core domain-containing protein</fullName>
    </recommendedName>
</protein>
<proteinExistence type="predicted"/>
<comment type="caution">
    <text evidence="2">The sequence shown here is derived from an EMBL/GenBank/DDBJ whole genome shotgun (WGS) entry which is preliminary data.</text>
</comment>
<dbReference type="Pfam" id="PF05183">
    <property type="entry name" value="RdRP"/>
    <property type="match status" value="1"/>
</dbReference>
<accession>A0A1Y4N3U9</accession>
<dbReference type="EMBL" id="NFKP01000001">
    <property type="protein sequence ID" value="OUP71656.1"/>
    <property type="molecule type" value="Genomic_DNA"/>
</dbReference>
<dbReference type="Proteomes" id="UP000196386">
    <property type="component" value="Unassembled WGS sequence"/>
</dbReference>
<dbReference type="AlphaFoldDB" id="A0A1Y4N3U9"/>
<sequence>MFRPEGVCLDLGSGMHRYLAFERSGSMSRQSKLSFLRADVYEQVRRRIQMDMTIGDCQLSKLYAYNGLMLSSGTRLDGIDIDKPHRVIVVDNPVVMTRGVPVVTVEDDGTQNSTRKYHRVERRMDIPITCFDGEGLISKQYAKVIDRALCGAVVHTSFQIRLPYIKGMVHQVDFQEILDLCGQTVIRDSWGQEHNVKDVDIILTKSMFKGFGWLKDSGMTWADYWDAFRRYHHALYITNVSKVKPETHTELNYQFLNTVSIREEEFRPRDLPDGWDHSPEEDERNWLTKQTEVAYYNFCANRTFQQEYFLQRMNRWGILPFRKNREHLLGEILHKNPRMIGEPIYQQELAGRAKQILKNYSLGRLIVAGDNRYLSGDLMDFLSYLLETLPQKKRNKAFYDVTKSLRFKTSAFYAPGAAYQHGDTCTLLRNPHIARNEELQLSAYDAKKEKRQMRHFYFRHLTDLVMVDSTMLAAERLGGADYDGDMVKTIADPILNECVRRNYEASRGSADDALSNEANIPLLMIPSATPLIRSSEDWEARFEVVRGTFSSRVGQICNAALDRSIIAYNENSDAEERKRLQDETEVLAILTGLEIDSAKSGIRPDLDEYLKKRRVRRTPFLQYKNLVEDAEETRRAWYEETHQQRIKAFFKKIDWDKVDSNLERLPYLALQLKKHTPTVRAKPARDHELFTFAQQPDWKEHLDREILEQISALLRDYEACLSRIRACRVEPSEKKRKSDIARILFARGQEELWDTDELYAQLGSLPPERVAEIWTALNEAGWQFLREDERMQFLLTWLPEFEHLFDLFSDFRSGGYRVLSDLLFDIQQENEQQKKRQLHRPGDSAIFDDLMDAYLSKRNSQHYREAVSARCRQLMNRIVRPQTAVRYVEALGKRNLLWDLLLDALEPNVLEVRHAE</sequence>